<dbReference type="Proteomes" id="UP001500064">
    <property type="component" value="Unassembled WGS sequence"/>
</dbReference>
<protein>
    <submittedName>
        <fullName evidence="2">Uncharacterized protein</fullName>
    </submittedName>
</protein>
<keyword evidence="3" id="KW-1185">Reference proteome</keyword>
<organism evidence="2 3">
    <name type="scientific">Nonomuraea maheshkhaliensis</name>
    <dbReference type="NCBI Taxonomy" id="419590"/>
    <lineage>
        <taxon>Bacteria</taxon>
        <taxon>Bacillati</taxon>
        <taxon>Actinomycetota</taxon>
        <taxon>Actinomycetes</taxon>
        <taxon>Streptosporangiales</taxon>
        <taxon>Streptosporangiaceae</taxon>
        <taxon>Nonomuraea</taxon>
    </lineage>
</organism>
<gene>
    <name evidence="2" type="ORF">GCM10009733_007430</name>
</gene>
<reference evidence="3" key="1">
    <citation type="journal article" date="2019" name="Int. J. Syst. Evol. Microbiol.">
        <title>The Global Catalogue of Microorganisms (GCM) 10K type strain sequencing project: providing services to taxonomists for standard genome sequencing and annotation.</title>
        <authorList>
            <consortium name="The Broad Institute Genomics Platform"/>
            <consortium name="The Broad Institute Genome Sequencing Center for Infectious Disease"/>
            <person name="Wu L."/>
            <person name="Ma J."/>
        </authorList>
    </citation>
    <scope>NUCLEOTIDE SEQUENCE [LARGE SCALE GENOMIC DNA]</scope>
    <source>
        <strain evidence="3">JCM 13929</strain>
    </source>
</reference>
<sequence length="44" mass="4854">MDKEASARIQSAAARSPDSDSAQDSFDRRAQSAADKNENREKNQ</sequence>
<evidence type="ECO:0000313" key="2">
    <source>
        <dbReference type="EMBL" id="GAA1613812.1"/>
    </source>
</evidence>
<evidence type="ECO:0000256" key="1">
    <source>
        <dbReference type="SAM" id="MobiDB-lite"/>
    </source>
</evidence>
<evidence type="ECO:0000313" key="3">
    <source>
        <dbReference type="Proteomes" id="UP001500064"/>
    </source>
</evidence>
<proteinExistence type="predicted"/>
<comment type="caution">
    <text evidence="2">The sequence shown here is derived from an EMBL/GenBank/DDBJ whole genome shotgun (WGS) entry which is preliminary data.</text>
</comment>
<name>A0ABP4QJR6_9ACTN</name>
<accession>A0ABP4QJR6</accession>
<feature type="region of interest" description="Disordered" evidence="1">
    <location>
        <begin position="1"/>
        <end position="44"/>
    </location>
</feature>
<feature type="compositionally biased region" description="Basic and acidic residues" evidence="1">
    <location>
        <begin position="25"/>
        <end position="44"/>
    </location>
</feature>
<dbReference type="EMBL" id="BAAAMU010000003">
    <property type="protein sequence ID" value="GAA1613812.1"/>
    <property type="molecule type" value="Genomic_DNA"/>
</dbReference>
<feature type="compositionally biased region" description="Low complexity" evidence="1">
    <location>
        <begin position="7"/>
        <end position="24"/>
    </location>
</feature>